<dbReference type="RefSeq" id="WP_105213913.1">
    <property type="nucleotide sequence ID" value="NZ_CP027062.1"/>
</dbReference>
<feature type="domain" description="UspA" evidence="2">
    <location>
        <begin position="1"/>
        <end position="148"/>
    </location>
</feature>
<dbReference type="Pfam" id="PF00582">
    <property type="entry name" value="Usp"/>
    <property type="match status" value="1"/>
</dbReference>
<proteinExistence type="inferred from homology"/>
<dbReference type="InterPro" id="IPR006016">
    <property type="entry name" value="UspA"/>
</dbReference>
<sequence>MRRKILLPTDFSRNAWDAIAYAVDLFKNEACDFFILNVYDYTGFALDNINVPQAHNEYSKTVQEKSMKGLERILQQLSFRDEGSDHNYYTISKQDSLLSAIKEVVELKDIDLVIMGTKGDTDALNVSFGSNTVLIMEKIRNCPVMAIPPDTLYADPTEIVFPTSYKTHYKKRELGYLIDIAKLTNAPIRILHVETSKELNETQLNYKQLLEEYFADLEHSFHTLDKNDIGAAIELFVQSRNSGMIAFINKKHTFFGSIFSQPLVKELGTHSKIPVLALHDFRN</sequence>
<dbReference type="Gene3D" id="3.40.50.12370">
    <property type="match status" value="1"/>
</dbReference>
<gene>
    <name evidence="3" type="ORF">C5O00_00365</name>
</gene>
<keyword evidence="4" id="KW-1185">Reference proteome</keyword>
<evidence type="ECO:0000313" key="4">
    <source>
        <dbReference type="Proteomes" id="UP000238442"/>
    </source>
</evidence>
<dbReference type="PANTHER" id="PTHR46268:SF6">
    <property type="entry name" value="UNIVERSAL STRESS PROTEIN UP12"/>
    <property type="match status" value="1"/>
</dbReference>
<comment type="similarity">
    <text evidence="1">Belongs to the universal stress protein A family.</text>
</comment>
<dbReference type="SUPFAM" id="SSF52402">
    <property type="entry name" value="Adenine nucleotide alpha hydrolases-like"/>
    <property type="match status" value="2"/>
</dbReference>
<dbReference type="PANTHER" id="PTHR46268">
    <property type="entry name" value="STRESS RESPONSE PROTEIN NHAX"/>
    <property type="match status" value="1"/>
</dbReference>
<name>A0A2S0HSM4_9FLAO</name>
<dbReference type="EMBL" id="CP027062">
    <property type="protein sequence ID" value="AVI49699.1"/>
    <property type="molecule type" value="Genomic_DNA"/>
</dbReference>
<dbReference type="OrthoDB" id="9788959at2"/>
<dbReference type="CDD" id="cd00293">
    <property type="entry name" value="USP-like"/>
    <property type="match status" value="1"/>
</dbReference>
<dbReference type="KEGG" id="aue:C5O00_00365"/>
<protein>
    <submittedName>
        <fullName evidence="3">Universal stress protein</fullName>
    </submittedName>
</protein>
<reference evidence="3 4" key="1">
    <citation type="submission" date="2018-02" db="EMBL/GenBank/DDBJ databases">
        <title>Genomic analysis of the strain RR4-38 isolated from a seawater recirculating aquaculture system.</title>
        <authorList>
            <person name="Kim Y.-S."/>
            <person name="Jang Y.H."/>
            <person name="Kim K.-H."/>
        </authorList>
    </citation>
    <scope>NUCLEOTIDE SEQUENCE [LARGE SCALE GENOMIC DNA]</scope>
    <source>
        <strain evidence="3 4">RR4-38</strain>
    </source>
</reference>
<dbReference type="AlphaFoldDB" id="A0A2S0HSM4"/>
<evidence type="ECO:0000259" key="2">
    <source>
        <dbReference type="Pfam" id="PF00582"/>
    </source>
</evidence>
<evidence type="ECO:0000313" key="3">
    <source>
        <dbReference type="EMBL" id="AVI49699.1"/>
    </source>
</evidence>
<dbReference type="Proteomes" id="UP000238442">
    <property type="component" value="Chromosome"/>
</dbReference>
<organism evidence="3 4">
    <name type="scientific">Pukyongia salina</name>
    <dbReference type="NCBI Taxonomy" id="2094025"/>
    <lineage>
        <taxon>Bacteria</taxon>
        <taxon>Pseudomonadati</taxon>
        <taxon>Bacteroidota</taxon>
        <taxon>Flavobacteriia</taxon>
        <taxon>Flavobacteriales</taxon>
        <taxon>Flavobacteriaceae</taxon>
        <taxon>Pukyongia</taxon>
    </lineage>
</organism>
<evidence type="ECO:0000256" key="1">
    <source>
        <dbReference type="ARBA" id="ARBA00008791"/>
    </source>
</evidence>
<accession>A0A2S0HSM4</accession>